<dbReference type="InterPro" id="IPR011109">
    <property type="entry name" value="DNA_bind_recombinase_dom"/>
</dbReference>
<dbReference type="GO" id="GO:0000150">
    <property type="term" value="F:DNA strand exchange activity"/>
    <property type="evidence" value="ECO:0007669"/>
    <property type="project" value="InterPro"/>
</dbReference>
<gene>
    <name evidence="4" type="ORF">IS491_26795</name>
</gene>
<evidence type="ECO:0000313" key="5">
    <source>
        <dbReference type="Proteomes" id="UP000631418"/>
    </source>
</evidence>
<organism evidence="4 5">
    <name type="scientific">Clostridium beijerinckii</name>
    <name type="common">Clostridium MP</name>
    <dbReference type="NCBI Taxonomy" id="1520"/>
    <lineage>
        <taxon>Bacteria</taxon>
        <taxon>Bacillati</taxon>
        <taxon>Bacillota</taxon>
        <taxon>Clostridia</taxon>
        <taxon>Eubacteriales</taxon>
        <taxon>Clostridiaceae</taxon>
        <taxon>Clostridium</taxon>
    </lineage>
</organism>
<dbReference type="InterPro" id="IPR036162">
    <property type="entry name" value="Resolvase-like_N_sf"/>
</dbReference>
<dbReference type="InterPro" id="IPR050639">
    <property type="entry name" value="SSR_resolvase"/>
</dbReference>
<dbReference type="OMA" id="MGRAMIY"/>
<keyword evidence="1" id="KW-0175">Coiled coil</keyword>
<accession>A0AAE2V0H9</accession>
<protein>
    <submittedName>
        <fullName evidence="4">Recombinase family protein</fullName>
    </submittedName>
</protein>
<comment type="caution">
    <text evidence="4">The sequence shown here is derived from an EMBL/GenBank/DDBJ whole genome shotgun (WGS) entry which is preliminary data.</text>
</comment>
<evidence type="ECO:0000313" key="4">
    <source>
        <dbReference type="EMBL" id="MBF7812200.1"/>
    </source>
</evidence>
<dbReference type="PANTHER" id="PTHR30461:SF23">
    <property type="entry name" value="DNA RECOMBINASE-RELATED"/>
    <property type="match status" value="1"/>
</dbReference>
<feature type="domain" description="Resolvase/invertase-type recombinase catalytic" evidence="2">
    <location>
        <begin position="2"/>
        <end position="150"/>
    </location>
</feature>
<sequence>MKVAIYSRKSKYTGKGDSIGNQIQMCKDYIENLYKNKKIEYSIYEDEGFSGKNTNRPEFQKLLNDIKKEKFNVLICYRLDRISRNVADFSSTLDELQVYGVDFVSIREQFDTTSPMGRAMIYIASVFAQLERETIAERVRDNMIELAKNGQWLGGSPPLGYSRKRETCYDENGNEKAISFLVQEPDEVKLVKLLYDTYLRLGSIHQTERYLMNNGICAPSGKLFATSTMHKILKNPLYAKSSDEILKYLEDDGINVFGSPDGIHGILEYNKTSVIARDGKKTTPFKDKSEWIAAVSKRCEGFIDPDTWLKTQKQLKTNSALSPNLGKTNNALLTSKLKCKCCGSSMGITLGRRLNETGLCKVYYRCNLKRRSSGHLCNSKNLIGDKVDECVLDSLVEMAKNKQAFLDRILKSKKENKKLKEDKLKKSTLEKQLANKTKQLNGLLDKLSVADDLLDIFMNKIRSLKTEISQLEENLKSIGENIENNSSELYDIEFINAVLDKCVNIKNESIESKRRIINFLIEEIIYDAETELLEIYPIGSGGSKKKRYNTFIKEITNDPLLLHFYSRTSWAAN</sequence>
<proteinExistence type="predicted"/>
<dbReference type="InterPro" id="IPR038109">
    <property type="entry name" value="DNA_bind_recomb_sf"/>
</dbReference>
<dbReference type="InterPro" id="IPR006119">
    <property type="entry name" value="Resolv_N"/>
</dbReference>
<dbReference type="Pfam" id="PF07508">
    <property type="entry name" value="Recombinase"/>
    <property type="match status" value="1"/>
</dbReference>
<dbReference type="GO" id="GO:0003677">
    <property type="term" value="F:DNA binding"/>
    <property type="evidence" value="ECO:0007669"/>
    <property type="project" value="InterPro"/>
</dbReference>
<dbReference type="Pfam" id="PF00239">
    <property type="entry name" value="Resolvase"/>
    <property type="match status" value="1"/>
</dbReference>
<feature type="coiled-coil region" evidence="1">
    <location>
        <begin position="402"/>
        <end position="488"/>
    </location>
</feature>
<dbReference type="PANTHER" id="PTHR30461">
    <property type="entry name" value="DNA-INVERTASE FROM LAMBDOID PROPHAGE"/>
    <property type="match status" value="1"/>
</dbReference>
<reference evidence="4" key="1">
    <citation type="submission" date="2020-11" db="EMBL/GenBank/DDBJ databases">
        <authorList>
            <person name="Thieme N."/>
            <person name="Liebl W."/>
            <person name="Zverlov V."/>
        </authorList>
    </citation>
    <scope>NUCLEOTIDE SEQUENCE</scope>
    <source>
        <strain evidence="4">NT08</strain>
    </source>
</reference>
<feature type="domain" description="Recombinase" evidence="3">
    <location>
        <begin position="158"/>
        <end position="321"/>
    </location>
</feature>
<dbReference type="CDD" id="cd03768">
    <property type="entry name" value="SR_ResInv"/>
    <property type="match status" value="1"/>
</dbReference>
<dbReference type="SUPFAM" id="SSF53041">
    <property type="entry name" value="Resolvase-like"/>
    <property type="match status" value="1"/>
</dbReference>
<evidence type="ECO:0000259" key="2">
    <source>
        <dbReference type="PROSITE" id="PS51736"/>
    </source>
</evidence>
<dbReference type="Gene3D" id="3.40.50.1390">
    <property type="entry name" value="Resolvase, N-terminal catalytic domain"/>
    <property type="match status" value="1"/>
</dbReference>
<dbReference type="Proteomes" id="UP000631418">
    <property type="component" value="Unassembled WGS sequence"/>
</dbReference>
<dbReference type="AlphaFoldDB" id="A0AAE2V0H9"/>
<dbReference type="PROSITE" id="PS51737">
    <property type="entry name" value="RECOMBINASE_DNA_BIND"/>
    <property type="match status" value="1"/>
</dbReference>
<dbReference type="PROSITE" id="PS51736">
    <property type="entry name" value="RECOMBINASES_3"/>
    <property type="match status" value="1"/>
</dbReference>
<name>A0AAE2V0H9_CLOBE</name>
<dbReference type="InterPro" id="IPR025827">
    <property type="entry name" value="Zn_ribbon_recom_dom"/>
</dbReference>
<dbReference type="EMBL" id="JADOEF010000004">
    <property type="protein sequence ID" value="MBF7812200.1"/>
    <property type="molecule type" value="Genomic_DNA"/>
</dbReference>
<dbReference type="RefSeq" id="WP_011968931.1">
    <property type="nucleotide sequence ID" value="NZ_CP073279.1"/>
</dbReference>
<dbReference type="SMART" id="SM00857">
    <property type="entry name" value="Resolvase"/>
    <property type="match status" value="1"/>
</dbReference>
<dbReference type="Gene3D" id="3.90.1750.20">
    <property type="entry name" value="Putative Large Serine Recombinase, Chain B, Domain 2"/>
    <property type="match status" value="2"/>
</dbReference>
<evidence type="ECO:0000256" key="1">
    <source>
        <dbReference type="SAM" id="Coils"/>
    </source>
</evidence>
<dbReference type="Pfam" id="PF13408">
    <property type="entry name" value="Zn_ribbon_recom"/>
    <property type="match status" value="1"/>
</dbReference>
<evidence type="ECO:0000259" key="3">
    <source>
        <dbReference type="PROSITE" id="PS51737"/>
    </source>
</evidence>